<dbReference type="SUPFAM" id="SSF53474">
    <property type="entry name" value="alpha/beta-Hydrolases"/>
    <property type="match status" value="1"/>
</dbReference>
<dbReference type="PANTHER" id="PTHR11487:SF0">
    <property type="entry name" value="S-ACYL FATTY ACID SYNTHASE THIOESTERASE, MEDIUM CHAIN"/>
    <property type="match status" value="1"/>
</dbReference>
<comment type="caution">
    <text evidence="3">The sequence shown here is derived from an EMBL/GenBank/DDBJ whole genome shotgun (WGS) entry which is preliminary data.</text>
</comment>
<comment type="similarity">
    <text evidence="1">Belongs to the thioesterase family.</text>
</comment>
<dbReference type="Gene3D" id="3.40.50.1820">
    <property type="entry name" value="alpha/beta hydrolase"/>
    <property type="match status" value="1"/>
</dbReference>
<dbReference type="InterPro" id="IPR001031">
    <property type="entry name" value="Thioesterase"/>
</dbReference>
<sequence length="246" mass="27526">MTQAPVTLFLFPYAGGNGNIFRPWLSRLPAWIRPVPLSLPGRGSRFSEKPVTTWPDAIADMQQQISGQISGRYAIFGHSLGAILGYEVAKSLMRVGRPSPMWFCASGCAAPACREWDDHWLSCPDEEFVERLRELSGTPPELLENIELLNLILPVLRADFHLSGTYEFAPEPRLRCPVHVLRGTGDDEVNEKEGSLERWAEVTVSSDFSSTTIEGGHFFLQTSQDAVIHEIVTRLAMVREGRHEHV</sequence>
<dbReference type="GO" id="GO:0008610">
    <property type="term" value="P:lipid biosynthetic process"/>
    <property type="evidence" value="ECO:0007669"/>
    <property type="project" value="TreeGrafter"/>
</dbReference>
<reference evidence="3 4" key="1">
    <citation type="submission" date="2015-06" db="EMBL/GenBank/DDBJ databases">
        <title>Improved classification and identification of acetic acid bacteria using matrix-assisted laser desorption/ionization time-of-flight mass spectrometry; Gluconobacter nephelii and Gluconobacter uchimurae are later heterotypic synonyms of Gluconobacter japonicus and Gluconobacter oxydans, respectively.</title>
        <authorList>
            <person name="Li L."/>
            <person name="Cleenwerck I."/>
            <person name="De Vuyst L."/>
            <person name="Vandamme P."/>
        </authorList>
    </citation>
    <scope>NUCLEOTIDE SEQUENCE [LARGE SCALE GENOMIC DNA]</scope>
    <source>
        <strain evidence="3 4">LMG 23690</strain>
    </source>
</reference>
<proteinExistence type="inferred from homology"/>
<dbReference type="Pfam" id="PF00975">
    <property type="entry name" value="Thioesterase"/>
    <property type="match status" value="1"/>
</dbReference>
<dbReference type="InterPro" id="IPR012223">
    <property type="entry name" value="TEII"/>
</dbReference>
<gene>
    <name evidence="3" type="ORF">AD948_02770</name>
</gene>
<organism evidence="3 4">
    <name type="scientific">Acetobacter senegalensis</name>
    <dbReference type="NCBI Taxonomy" id="446692"/>
    <lineage>
        <taxon>Bacteria</taxon>
        <taxon>Pseudomonadati</taxon>
        <taxon>Pseudomonadota</taxon>
        <taxon>Alphaproteobacteria</taxon>
        <taxon>Acetobacterales</taxon>
        <taxon>Acetobacteraceae</taxon>
        <taxon>Acetobacter</taxon>
    </lineage>
</organism>
<evidence type="ECO:0000256" key="1">
    <source>
        <dbReference type="ARBA" id="ARBA00007169"/>
    </source>
</evidence>
<dbReference type="OrthoDB" id="8480037at2"/>
<evidence type="ECO:0000313" key="3">
    <source>
        <dbReference type="EMBL" id="KXV61143.1"/>
    </source>
</evidence>
<protein>
    <recommendedName>
        <fullName evidence="2">Thioesterase domain-containing protein</fullName>
    </recommendedName>
</protein>
<dbReference type="PATRIC" id="fig|446692.4.peg.3985"/>
<name>A0A149U6S8_9PROT</name>
<accession>A0A149U6S8</accession>
<evidence type="ECO:0000259" key="2">
    <source>
        <dbReference type="Pfam" id="PF00975"/>
    </source>
</evidence>
<evidence type="ECO:0000313" key="4">
    <source>
        <dbReference type="Proteomes" id="UP000075360"/>
    </source>
</evidence>
<dbReference type="AlphaFoldDB" id="A0A149U6S8"/>
<feature type="domain" description="Thioesterase" evidence="2">
    <location>
        <begin position="7"/>
        <end position="231"/>
    </location>
</feature>
<dbReference type="Proteomes" id="UP000075360">
    <property type="component" value="Unassembled WGS sequence"/>
</dbReference>
<dbReference type="PANTHER" id="PTHR11487">
    <property type="entry name" value="THIOESTERASE"/>
    <property type="match status" value="1"/>
</dbReference>
<dbReference type="EMBL" id="LHZU01000095">
    <property type="protein sequence ID" value="KXV61143.1"/>
    <property type="molecule type" value="Genomic_DNA"/>
</dbReference>
<dbReference type="RefSeq" id="WP_061470535.1">
    <property type="nucleotide sequence ID" value="NZ_LHZU01000095.1"/>
</dbReference>
<dbReference type="InterPro" id="IPR029058">
    <property type="entry name" value="AB_hydrolase_fold"/>
</dbReference>